<dbReference type="InterPro" id="IPR033749">
    <property type="entry name" value="Polyprenyl_synt_CS"/>
</dbReference>
<dbReference type="GO" id="GO:0004161">
    <property type="term" value="F:dimethylallyltranstransferase activity"/>
    <property type="evidence" value="ECO:0007669"/>
    <property type="project" value="UniProtKB-EC"/>
</dbReference>
<dbReference type="GO" id="GO:0046872">
    <property type="term" value="F:metal ion binding"/>
    <property type="evidence" value="ECO:0007669"/>
    <property type="project" value="UniProtKB-KW"/>
</dbReference>
<protein>
    <submittedName>
        <fullName evidence="7">Geranylgeranyl diphosphate synthase type I</fullName>
        <ecNumber evidence="7">2.5.1.1</ecNumber>
        <ecNumber evidence="7">2.5.1.10</ecNumber>
        <ecNumber evidence="7">2.5.1.29</ecNumber>
    </submittedName>
</protein>
<sequence>MMKTIANTAYLELAANVTDALDSFLQALPSEGGDLLVETMRYACFPAGKLVRPTLFAASVALCGRDPREVLNVAVGLEVGHTASLIHDDIIDRDEIRRGRASVWHRYGTDTAILAGDALFFALFRAVTDSHSDPYATVEAVKAIAEVGHELCLGQACESEATRTADLTWKTYRRVIYLKSASYIRLCTELGAVLAGATPVQRAQLRTFGENLGMAFQMQDDVLAYVGTLDTAGKDPLSDVRSCRASLPVVIANEQGTDGERELLQRYFSSGAVTSTEQADLVALLGSEPVIKQGKALAAEHLDRAIQSLSIFEDSDYLHVLRDITSALEDRQW</sequence>
<evidence type="ECO:0000256" key="6">
    <source>
        <dbReference type="RuleBase" id="RU004466"/>
    </source>
</evidence>
<proteinExistence type="inferred from homology"/>
<dbReference type="AlphaFoldDB" id="A0A7W9M5B6"/>
<dbReference type="InterPro" id="IPR000092">
    <property type="entry name" value="Polyprenyl_synt"/>
</dbReference>
<dbReference type="PROSITE" id="PS00723">
    <property type="entry name" value="POLYPRENYL_SYNTHASE_1"/>
    <property type="match status" value="1"/>
</dbReference>
<dbReference type="RefSeq" id="WP_184927931.1">
    <property type="nucleotide sequence ID" value="NZ_JACHMO010000001.1"/>
</dbReference>
<keyword evidence="3 6" id="KW-0808">Transferase</keyword>
<dbReference type="SUPFAM" id="SSF48576">
    <property type="entry name" value="Terpenoid synthases"/>
    <property type="match status" value="1"/>
</dbReference>
<keyword evidence="5" id="KW-0460">Magnesium</keyword>
<dbReference type="EC" id="2.5.1.10" evidence="7"/>
<comment type="caution">
    <text evidence="7">The sequence shown here is derived from an EMBL/GenBank/DDBJ whole genome shotgun (WGS) entry which is preliminary data.</text>
</comment>
<evidence type="ECO:0000313" key="8">
    <source>
        <dbReference type="Proteomes" id="UP000552097"/>
    </source>
</evidence>
<dbReference type="Pfam" id="PF00348">
    <property type="entry name" value="polyprenyl_synt"/>
    <property type="match status" value="1"/>
</dbReference>
<dbReference type="GO" id="GO:0008299">
    <property type="term" value="P:isoprenoid biosynthetic process"/>
    <property type="evidence" value="ECO:0007669"/>
    <property type="project" value="InterPro"/>
</dbReference>
<dbReference type="Gene3D" id="1.10.600.10">
    <property type="entry name" value="Farnesyl Diphosphate Synthase"/>
    <property type="match status" value="1"/>
</dbReference>
<dbReference type="EC" id="2.5.1.29" evidence="7"/>
<organism evidence="7 8">
    <name type="scientific">Saccharothrix ecbatanensis</name>
    <dbReference type="NCBI Taxonomy" id="1105145"/>
    <lineage>
        <taxon>Bacteria</taxon>
        <taxon>Bacillati</taxon>
        <taxon>Actinomycetota</taxon>
        <taxon>Actinomycetes</taxon>
        <taxon>Pseudonocardiales</taxon>
        <taxon>Pseudonocardiaceae</taxon>
        <taxon>Saccharothrix</taxon>
    </lineage>
</organism>
<accession>A0A7W9M5B6</accession>
<keyword evidence="8" id="KW-1185">Reference proteome</keyword>
<evidence type="ECO:0000313" key="7">
    <source>
        <dbReference type="EMBL" id="MBB5807955.1"/>
    </source>
</evidence>
<gene>
    <name evidence="7" type="ORF">F4560_007723</name>
</gene>
<name>A0A7W9M5B6_9PSEU</name>
<dbReference type="SFLD" id="SFLDS00005">
    <property type="entry name" value="Isoprenoid_Synthase_Type_I"/>
    <property type="match status" value="1"/>
</dbReference>
<dbReference type="Proteomes" id="UP000552097">
    <property type="component" value="Unassembled WGS sequence"/>
</dbReference>
<comment type="similarity">
    <text evidence="2 6">Belongs to the FPP/GGPP synthase family.</text>
</comment>
<dbReference type="GO" id="GO:0004311">
    <property type="term" value="F:geranylgeranyl diphosphate synthase activity"/>
    <property type="evidence" value="ECO:0007669"/>
    <property type="project" value="UniProtKB-EC"/>
</dbReference>
<dbReference type="EMBL" id="JACHMO010000001">
    <property type="protein sequence ID" value="MBB5807955.1"/>
    <property type="molecule type" value="Genomic_DNA"/>
</dbReference>
<dbReference type="InterPro" id="IPR008949">
    <property type="entry name" value="Isoprenoid_synthase_dom_sf"/>
</dbReference>
<evidence type="ECO:0000256" key="1">
    <source>
        <dbReference type="ARBA" id="ARBA00001946"/>
    </source>
</evidence>
<dbReference type="PANTHER" id="PTHR12001">
    <property type="entry name" value="GERANYLGERANYL PYROPHOSPHATE SYNTHASE"/>
    <property type="match status" value="1"/>
</dbReference>
<dbReference type="CDD" id="cd00685">
    <property type="entry name" value="Trans_IPPS_HT"/>
    <property type="match status" value="1"/>
</dbReference>
<dbReference type="GO" id="GO:0004337">
    <property type="term" value="F:(2E,6E)-farnesyl diphosphate synthase activity"/>
    <property type="evidence" value="ECO:0007669"/>
    <property type="project" value="UniProtKB-EC"/>
</dbReference>
<dbReference type="EC" id="2.5.1.1" evidence="7"/>
<reference evidence="7 8" key="1">
    <citation type="submission" date="2020-08" db="EMBL/GenBank/DDBJ databases">
        <title>Sequencing the genomes of 1000 actinobacteria strains.</title>
        <authorList>
            <person name="Klenk H.-P."/>
        </authorList>
    </citation>
    <scope>NUCLEOTIDE SEQUENCE [LARGE SCALE GENOMIC DNA]</scope>
    <source>
        <strain evidence="7 8">DSM 45486</strain>
    </source>
</reference>
<dbReference type="SFLD" id="SFLDG01017">
    <property type="entry name" value="Polyprenyl_Transferase_Like"/>
    <property type="match status" value="1"/>
</dbReference>
<evidence type="ECO:0000256" key="3">
    <source>
        <dbReference type="ARBA" id="ARBA00022679"/>
    </source>
</evidence>
<evidence type="ECO:0000256" key="2">
    <source>
        <dbReference type="ARBA" id="ARBA00006706"/>
    </source>
</evidence>
<keyword evidence="4" id="KW-0479">Metal-binding</keyword>
<evidence type="ECO:0000256" key="5">
    <source>
        <dbReference type="ARBA" id="ARBA00022842"/>
    </source>
</evidence>
<evidence type="ECO:0000256" key="4">
    <source>
        <dbReference type="ARBA" id="ARBA00022723"/>
    </source>
</evidence>
<dbReference type="PANTHER" id="PTHR12001:SF69">
    <property type="entry name" value="ALL TRANS-POLYPRENYL-DIPHOSPHATE SYNTHASE PDSS1"/>
    <property type="match status" value="1"/>
</dbReference>
<comment type="cofactor">
    <cofactor evidence="1">
        <name>Mg(2+)</name>
        <dbReference type="ChEBI" id="CHEBI:18420"/>
    </cofactor>
</comment>